<evidence type="ECO:0000313" key="1">
    <source>
        <dbReference type="EMBL" id="KAI3776719.1"/>
    </source>
</evidence>
<reference evidence="2" key="1">
    <citation type="journal article" date="2022" name="Mol. Ecol. Resour.">
        <title>The genomes of chicory, endive, great burdock and yacon provide insights into Asteraceae palaeo-polyploidization history and plant inulin production.</title>
        <authorList>
            <person name="Fan W."/>
            <person name="Wang S."/>
            <person name="Wang H."/>
            <person name="Wang A."/>
            <person name="Jiang F."/>
            <person name="Liu H."/>
            <person name="Zhao H."/>
            <person name="Xu D."/>
            <person name="Zhang Y."/>
        </authorList>
    </citation>
    <scope>NUCLEOTIDE SEQUENCE [LARGE SCALE GENOMIC DNA]</scope>
    <source>
        <strain evidence="2">cv. Yunnan</strain>
    </source>
</reference>
<sequence>MTCKPTEFREAINPLESQRWIAAMETTLDTCLCSKGDEVIFATNQLKERANDWWGIVKREKGRYKIKEMKREEFKDIFLKRYCPRAAIDRITEEFLQLRQTNESLDEITGIFFDKARFCPSLLTTPEMWMTGYHLILKMEIREFIHPSKCANLEEMIDWA</sequence>
<proteinExistence type="predicted"/>
<reference evidence="1 2" key="2">
    <citation type="journal article" date="2022" name="Mol. Ecol. Resour.">
        <title>The genomes of chicory, endive, great burdock and yacon provide insights into Asteraceae paleo-polyploidization history and plant inulin production.</title>
        <authorList>
            <person name="Fan W."/>
            <person name="Wang S."/>
            <person name="Wang H."/>
            <person name="Wang A."/>
            <person name="Jiang F."/>
            <person name="Liu H."/>
            <person name="Zhao H."/>
            <person name="Xu D."/>
            <person name="Zhang Y."/>
        </authorList>
    </citation>
    <scope>NUCLEOTIDE SEQUENCE [LARGE SCALE GENOMIC DNA]</scope>
    <source>
        <strain evidence="2">cv. Yunnan</strain>
        <tissue evidence="1">Leaves</tissue>
    </source>
</reference>
<organism evidence="1 2">
    <name type="scientific">Smallanthus sonchifolius</name>
    <dbReference type="NCBI Taxonomy" id="185202"/>
    <lineage>
        <taxon>Eukaryota</taxon>
        <taxon>Viridiplantae</taxon>
        <taxon>Streptophyta</taxon>
        <taxon>Embryophyta</taxon>
        <taxon>Tracheophyta</taxon>
        <taxon>Spermatophyta</taxon>
        <taxon>Magnoliopsida</taxon>
        <taxon>eudicotyledons</taxon>
        <taxon>Gunneridae</taxon>
        <taxon>Pentapetalae</taxon>
        <taxon>asterids</taxon>
        <taxon>campanulids</taxon>
        <taxon>Asterales</taxon>
        <taxon>Asteraceae</taxon>
        <taxon>Asteroideae</taxon>
        <taxon>Heliantheae alliance</taxon>
        <taxon>Millerieae</taxon>
        <taxon>Smallanthus</taxon>
    </lineage>
</organism>
<dbReference type="EMBL" id="CM042032">
    <property type="protein sequence ID" value="KAI3776719.1"/>
    <property type="molecule type" value="Genomic_DNA"/>
</dbReference>
<comment type="caution">
    <text evidence="1">The sequence shown here is derived from an EMBL/GenBank/DDBJ whole genome shotgun (WGS) entry which is preliminary data.</text>
</comment>
<dbReference type="Proteomes" id="UP001056120">
    <property type="component" value="Linkage Group LG15"/>
</dbReference>
<gene>
    <name evidence="1" type="ORF">L1987_46507</name>
</gene>
<accession>A0ACB9FZZ5</accession>
<evidence type="ECO:0000313" key="2">
    <source>
        <dbReference type="Proteomes" id="UP001056120"/>
    </source>
</evidence>
<name>A0ACB9FZZ5_9ASTR</name>
<keyword evidence="2" id="KW-1185">Reference proteome</keyword>
<protein>
    <submittedName>
        <fullName evidence="1">Uncharacterized protein</fullName>
    </submittedName>
</protein>